<organism evidence="3 4">
    <name type="scientific">Mycena rosella</name>
    <name type="common">Pink bonnet</name>
    <name type="synonym">Agaricus rosellus</name>
    <dbReference type="NCBI Taxonomy" id="1033263"/>
    <lineage>
        <taxon>Eukaryota</taxon>
        <taxon>Fungi</taxon>
        <taxon>Dikarya</taxon>
        <taxon>Basidiomycota</taxon>
        <taxon>Agaricomycotina</taxon>
        <taxon>Agaricomycetes</taxon>
        <taxon>Agaricomycetidae</taxon>
        <taxon>Agaricales</taxon>
        <taxon>Marasmiineae</taxon>
        <taxon>Mycenaceae</taxon>
        <taxon>Mycena</taxon>
    </lineage>
</organism>
<feature type="transmembrane region" description="Helical" evidence="2">
    <location>
        <begin position="56"/>
        <end position="77"/>
    </location>
</feature>
<keyword evidence="2" id="KW-1133">Transmembrane helix</keyword>
<comment type="caution">
    <text evidence="3">The sequence shown here is derived from an EMBL/GenBank/DDBJ whole genome shotgun (WGS) entry which is preliminary data.</text>
</comment>
<evidence type="ECO:0000313" key="3">
    <source>
        <dbReference type="EMBL" id="KAJ7691885.1"/>
    </source>
</evidence>
<feature type="compositionally biased region" description="Polar residues" evidence="1">
    <location>
        <begin position="306"/>
        <end position="326"/>
    </location>
</feature>
<evidence type="ECO:0000256" key="1">
    <source>
        <dbReference type="SAM" id="MobiDB-lite"/>
    </source>
</evidence>
<keyword evidence="4" id="KW-1185">Reference proteome</keyword>
<accession>A0AAD7GK93</accession>
<feature type="transmembrane region" description="Helical" evidence="2">
    <location>
        <begin position="137"/>
        <end position="155"/>
    </location>
</feature>
<reference evidence="3" key="1">
    <citation type="submission" date="2023-03" db="EMBL/GenBank/DDBJ databases">
        <title>Massive genome expansion in bonnet fungi (Mycena s.s.) driven by repeated elements and novel gene families across ecological guilds.</title>
        <authorList>
            <consortium name="Lawrence Berkeley National Laboratory"/>
            <person name="Harder C.B."/>
            <person name="Miyauchi S."/>
            <person name="Viragh M."/>
            <person name="Kuo A."/>
            <person name="Thoen E."/>
            <person name="Andreopoulos B."/>
            <person name="Lu D."/>
            <person name="Skrede I."/>
            <person name="Drula E."/>
            <person name="Henrissat B."/>
            <person name="Morin E."/>
            <person name="Kohler A."/>
            <person name="Barry K."/>
            <person name="LaButti K."/>
            <person name="Morin E."/>
            <person name="Salamov A."/>
            <person name="Lipzen A."/>
            <person name="Mereny Z."/>
            <person name="Hegedus B."/>
            <person name="Baldrian P."/>
            <person name="Stursova M."/>
            <person name="Weitz H."/>
            <person name="Taylor A."/>
            <person name="Grigoriev I.V."/>
            <person name="Nagy L.G."/>
            <person name="Martin F."/>
            <person name="Kauserud H."/>
        </authorList>
    </citation>
    <scope>NUCLEOTIDE SEQUENCE</scope>
    <source>
        <strain evidence="3">CBHHK067</strain>
    </source>
</reference>
<protein>
    <recommendedName>
        <fullName evidence="5">Transmembrane protein</fullName>
    </recommendedName>
</protein>
<evidence type="ECO:0000256" key="2">
    <source>
        <dbReference type="SAM" id="Phobius"/>
    </source>
</evidence>
<feature type="non-terminal residue" evidence="3">
    <location>
        <position position="1"/>
    </location>
</feature>
<gene>
    <name evidence="3" type="ORF">B0H17DRAFT_934565</name>
</gene>
<feature type="transmembrane region" description="Helical" evidence="2">
    <location>
        <begin position="193"/>
        <end position="211"/>
    </location>
</feature>
<evidence type="ECO:0000313" key="4">
    <source>
        <dbReference type="Proteomes" id="UP001221757"/>
    </source>
</evidence>
<feature type="transmembrane region" description="Helical" evidence="2">
    <location>
        <begin position="21"/>
        <end position="50"/>
    </location>
</feature>
<proteinExistence type="predicted"/>
<name>A0AAD7GK93_MYCRO</name>
<feature type="region of interest" description="Disordered" evidence="1">
    <location>
        <begin position="282"/>
        <end position="326"/>
    </location>
</feature>
<dbReference type="EMBL" id="JARKIE010000055">
    <property type="protein sequence ID" value="KAJ7691885.1"/>
    <property type="molecule type" value="Genomic_DNA"/>
</dbReference>
<feature type="transmembrane region" description="Helical" evidence="2">
    <location>
        <begin position="89"/>
        <end position="111"/>
    </location>
</feature>
<sequence>FIWDILNNLRSDYKLLFKRKFHVVCIPYVLSRIGSLGYVFGTTIFVSYPLAACNTAFLTFNAFFPIGTSASALLWFFRLRAIYGGDRTVTFIFGFLWLAVAASTITLPIGATHTISLANPTGCLVVSAPKAYESTPGVVLLVYDTLVFLAISFRLGTNFTQTQQQTPWTNIKALLSGSNLPAFSKSLFTDGQIYYMITVILNILFTVMGIIPHLSPVYRGLLTVPCVTLTSVLACRVYRRTRLGVMRCDRDLTRPTQNPLGPSGNLTTSIPLSVVQLCTESTESSGAGDGLDSTANEGETLGAPSKANTLSFQSGTPHDISTSLLP</sequence>
<feature type="transmembrane region" description="Helical" evidence="2">
    <location>
        <begin position="217"/>
        <end position="238"/>
    </location>
</feature>
<keyword evidence="2" id="KW-0812">Transmembrane</keyword>
<evidence type="ECO:0008006" key="5">
    <source>
        <dbReference type="Google" id="ProtNLM"/>
    </source>
</evidence>
<keyword evidence="2" id="KW-0472">Membrane</keyword>
<dbReference type="Proteomes" id="UP001221757">
    <property type="component" value="Unassembled WGS sequence"/>
</dbReference>
<dbReference type="AlphaFoldDB" id="A0AAD7GK93"/>